<proteinExistence type="inferred from homology"/>
<dbReference type="FunFam" id="3.30.70.100:FF:000033">
    <property type="entry name" value="Copper-transporting ATPase HMA5"/>
    <property type="match status" value="1"/>
</dbReference>
<dbReference type="InterPro" id="IPR059000">
    <property type="entry name" value="ATPase_P-type_domA"/>
</dbReference>
<dbReference type="PROSITE" id="PS01047">
    <property type="entry name" value="HMA_1"/>
    <property type="match status" value="2"/>
</dbReference>
<comment type="caution">
    <text evidence="18">The sequence shown here is derived from an EMBL/GenBank/DDBJ whole genome shotgun (WGS) entry which is preliminary data.</text>
</comment>
<evidence type="ECO:0000256" key="2">
    <source>
        <dbReference type="ARBA" id="ARBA00006024"/>
    </source>
</evidence>
<accession>A0A8J5T164</accession>
<dbReference type="GO" id="GO:0005507">
    <property type="term" value="F:copper ion binding"/>
    <property type="evidence" value="ECO:0007669"/>
    <property type="project" value="InterPro"/>
</dbReference>
<dbReference type="NCBIfam" id="TIGR01494">
    <property type="entry name" value="ATPase_P-type"/>
    <property type="match status" value="1"/>
</dbReference>
<protein>
    <recommendedName>
        <fullName evidence="3">P-type Cu(+) transporter</fullName>
        <ecNumber evidence="3">7.2.2.8</ecNumber>
    </recommendedName>
</protein>
<evidence type="ECO:0000313" key="19">
    <source>
        <dbReference type="Proteomes" id="UP000729402"/>
    </source>
</evidence>
<evidence type="ECO:0000256" key="9">
    <source>
        <dbReference type="ARBA" id="ARBA00022840"/>
    </source>
</evidence>
<dbReference type="GO" id="GO:0005524">
    <property type="term" value="F:ATP binding"/>
    <property type="evidence" value="ECO:0007669"/>
    <property type="project" value="UniProtKB-UniRule"/>
</dbReference>
<reference evidence="18" key="2">
    <citation type="submission" date="2021-02" db="EMBL/GenBank/DDBJ databases">
        <authorList>
            <person name="Kimball J.A."/>
            <person name="Haas M.W."/>
            <person name="Macchietto M."/>
            <person name="Kono T."/>
            <person name="Duquette J."/>
            <person name="Shao M."/>
        </authorList>
    </citation>
    <scope>NUCLEOTIDE SEQUENCE</scope>
    <source>
        <tissue evidence="18">Fresh leaf tissue</tissue>
    </source>
</reference>
<dbReference type="EC" id="7.2.2.8" evidence="3"/>
<dbReference type="GO" id="GO:0016887">
    <property type="term" value="F:ATP hydrolysis activity"/>
    <property type="evidence" value="ECO:0007669"/>
    <property type="project" value="InterPro"/>
</dbReference>
<dbReference type="InterPro" id="IPR044492">
    <property type="entry name" value="P_typ_ATPase_HD_dom"/>
</dbReference>
<feature type="domain" description="HMA" evidence="17">
    <location>
        <begin position="145"/>
        <end position="211"/>
    </location>
</feature>
<keyword evidence="12" id="KW-0186">Copper</keyword>
<dbReference type="AlphaFoldDB" id="A0A8J5T164"/>
<dbReference type="InterPro" id="IPR001757">
    <property type="entry name" value="P_typ_ATPase"/>
</dbReference>
<dbReference type="Pfam" id="PF00122">
    <property type="entry name" value="E1-E2_ATPase"/>
    <property type="match status" value="1"/>
</dbReference>
<keyword evidence="4" id="KW-0813">Transport</keyword>
<dbReference type="NCBIfam" id="TIGR01525">
    <property type="entry name" value="ATPase-IB_hvy"/>
    <property type="match status" value="1"/>
</dbReference>
<dbReference type="Pfam" id="PF00403">
    <property type="entry name" value="HMA"/>
    <property type="match status" value="3"/>
</dbReference>
<dbReference type="PROSITE" id="PS00154">
    <property type="entry name" value="ATPASE_E1_E2"/>
    <property type="match status" value="1"/>
</dbReference>
<dbReference type="GO" id="GO:0140581">
    <property type="term" value="F:P-type monovalent copper transporter activity"/>
    <property type="evidence" value="ECO:0007669"/>
    <property type="project" value="UniProtKB-EC"/>
</dbReference>
<evidence type="ECO:0000256" key="3">
    <source>
        <dbReference type="ARBA" id="ARBA00012517"/>
    </source>
</evidence>
<dbReference type="SFLD" id="SFLDS00003">
    <property type="entry name" value="Haloacid_Dehalogenase"/>
    <property type="match status" value="1"/>
</dbReference>
<evidence type="ECO:0000256" key="16">
    <source>
        <dbReference type="RuleBase" id="RU362081"/>
    </source>
</evidence>
<evidence type="ECO:0000256" key="11">
    <source>
        <dbReference type="ARBA" id="ARBA00022989"/>
    </source>
</evidence>
<feature type="transmembrane region" description="Helical" evidence="16">
    <location>
        <begin position="386"/>
        <end position="408"/>
    </location>
</feature>
<dbReference type="CDD" id="cd00371">
    <property type="entry name" value="HMA"/>
    <property type="match status" value="3"/>
</dbReference>
<dbReference type="SFLD" id="SFLDG00002">
    <property type="entry name" value="C1.7:_P-type_atpase_like"/>
    <property type="match status" value="1"/>
</dbReference>
<feature type="transmembrane region" description="Helical" evidence="16">
    <location>
        <begin position="311"/>
        <end position="332"/>
    </location>
</feature>
<dbReference type="OrthoDB" id="432719at2759"/>
<feature type="transmembrane region" description="Helical" evidence="16">
    <location>
        <begin position="344"/>
        <end position="365"/>
    </location>
</feature>
<evidence type="ECO:0000259" key="17">
    <source>
        <dbReference type="PROSITE" id="PS50846"/>
    </source>
</evidence>
<feature type="transmembrane region" description="Helical" evidence="16">
    <location>
        <begin position="961"/>
        <end position="984"/>
    </location>
</feature>
<evidence type="ECO:0000256" key="10">
    <source>
        <dbReference type="ARBA" id="ARBA00022967"/>
    </source>
</evidence>
<dbReference type="FunFam" id="3.40.50.1000:FF:000031">
    <property type="entry name" value="Probable copper-transporting ATPase HMA5"/>
    <property type="match status" value="1"/>
</dbReference>
<keyword evidence="8 16" id="KW-0547">Nucleotide-binding</keyword>
<evidence type="ECO:0000256" key="12">
    <source>
        <dbReference type="ARBA" id="ARBA00023008"/>
    </source>
</evidence>
<evidence type="ECO:0000256" key="13">
    <source>
        <dbReference type="ARBA" id="ARBA00023065"/>
    </source>
</evidence>
<dbReference type="PANTHER" id="PTHR46594:SF4">
    <property type="entry name" value="P-TYPE CATION-TRANSPORTING ATPASE"/>
    <property type="match status" value="1"/>
</dbReference>
<dbReference type="EMBL" id="JAAALK010000285">
    <property type="protein sequence ID" value="KAG8065676.1"/>
    <property type="molecule type" value="Genomic_DNA"/>
</dbReference>
<feature type="transmembrane region" description="Helical" evidence="16">
    <location>
        <begin position="577"/>
        <end position="596"/>
    </location>
</feature>
<evidence type="ECO:0000256" key="1">
    <source>
        <dbReference type="ARBA" id="ARBA00004141"/>
    </source>
</evidence>
<evidence type="ECO:0000256" key="5">
    <source>
        <dbReference type="ARBA" id="ARBA00022692"/>
    </source>
</evidence>
<dbReference type="CDD" id="cd02094">
    <property type="entry name" value="P-type_ATPase_Cu-like"/>
    <property type="match status" value="1"/>
</dbReference>
<comment type="subcellular location">
    <subcellularLocation>
        <location evidence="1">Membrane</location>
        <topology evidence="1">Multi-pass membrane protein</topology>
    </subcellularLocation>
</comment>
<feature type="domain" description="HMA" evidence="17">
    <location>
        <begin position="220"/>
        <end position="286"/>
    </location>
</feature>
<dbReference type="InterPro" id="IPR006121">
    <property type="entry name" value="HMA_dom"/>
</dbReference>
<dbReference type="NCBIfam" id="TIGR00003">
    <property type="entry name" value="copper ion binding protein"/>
    <property type="match status" value="1"/>
</dbReference>
<dbReference type="FunFam" id="2.70.150.10:FF:000002">
    <property type="entry name" value="Copper-transporting ATPase 1, putative"/>
    <property type="match status" value="1"/>
</dbReference>
<dbReference type="InterPro" id="IPR006122">
    <property type="entry name" value="HMA_Cu_ion-bd"/>
</dbReference>
<comment type="catalytic activity">
    <reaction evidence="15">
        <text>Cu(+)(in) + ATP + H2O = Cu(+)(out) + ADP + phosphate + H(+)</text>
        <dbReference type="Rhea" id="RHEA:25792"/>
        <dbReference type="ChEBI" id="CHEBI:15377"/>
        <dbReference type="ChEBI" id="CHEBI:15378"/>
        <dbReference type="ChEBI" id="CHEBI:30616"/>
        <dbReference type="ChEBI" id="CHEBI:43474"/>
        <dbReference type="ChEBI" id="CHEBI:49552"/>
        <dbReference type="ChEBI" id="CHEBI:456216"/>
        <dbReference type="EC" id="7.2.2.8"/>
    </reaction>
</comment>
<dbReference type="PROSITE" id="PS50846">
    <property type="entry name" value="HMA_2"/>
    <property type="match status" value="3"/>
</dbReference>
<comment type="similarity">
    <text evidence="2 16">Belongs to the cation transport ATPase (P-type) (TC 3.A.3) family. Type IB subfamily.</text>
</comment>
<sequence>MATSTRALFLSCFHGGGSEVSRHLVLRPRYPSVPRRPKAATVAGERGGGGGGGDLEAAAVVEEDEEKVAVFAVSGMTCAACAGSVEKAVKRLPGIHDAAVDVLSNRAQVVFEPAFVSEDKIRETIQDVGFEAKLIDEEVKEKNILVCRLHIKGMTCTSCASTVESILQVVPGVQRASVALATEEAEIRYDRRIVAVSQLTNAVEETGFEAILITTGDDQSRIDLKVNGTLNKRSILIMKNSIQALPGVEDIKVDTELNKITISYKPDQTGPRDLIEVIESVASGDLTVTIYPEADGRQQHRHEEIKRYKHSFLWSLVFTIPVFLTSMVFMYIPGLKDGLEKKVFNMMSIGELLRWILSTPVQFVIGRKFYTGAYKAVSHGSSNMDVLIALGTNSAYFYSVYSILRAAISHNYMATDFFETSSMLISFILLGKYLEILAKGKTSEAIAKLMDLAPETATMLIYDHEGNVMGEKEIDSRLIQKNDVIKVVPGGKVASDGFVIWGQSHVNESMITGESRPVAKRKGDTVIGGTMNENGVLHVRATFVGSESALAQIVRLVESAQMAKAPVQKFADQISRVFVPLVIIISLLTWLAWLLAGSFHGYPNSWIPSSMDSFQLALQFGISVMVVACPCALGLATPTAVMVATGVGALQGVLIKGGQALESAQKVDCIVFDKTGTLTIGKPVVVNTRLLKNMVLREFYDYVAAAEVNSEHPLAKAILEHAKKFHSGENYIWPEARGFISVTGHGVKAEVSDKYVMVGTKSFMLSSGIAIPVEALEIVTEEEEKARTAIVVAKDQEVVGIISVSDPIKPNAREVISYLKSMKVESIMVTGDNWGTANAISKEVGIENIVAEAKPEQKAEMVKELQLAGRTVAMVGDGINDSPALVSADVGLAIGAGTDVAIEAADIVLMKSNLEDVITAIDLSRKTFFRIRMNYVWALGYNIIGIPIAAGVLFPSTRLRLPPWVAGAAMAASSVSVVCWSLLLRYYKSPKLVR</sequence>
<keyword evidence="11 16" id="KW-1133">Transmembrane helix</keyword>
<evidence type="ECO:0000256" key="15">
    <source>
        <dbReference type="ARBA" id="ARBA00049289"/>
    </source>
</evidence>
<evidence type="ECO:0000256" key="4">
    <source>
        <dbReference type="ARBA" id="ARBA00022448"/>
    </source>
</evidence>
<evidence type="ECO:0000256" key="8">
    <source>
        <dbReference type="ARBA" id="ARBA00022741"/>
    </source>
</evidence>
<feature type="transmembrane region" description="Helical" evidence="16">
    <location>
        <begin position="616"/>
        <end position="636"/>
    </location>
</feature>
<dbReference type="PANTHER" id="PTHR46594">
    <property type="entry name" value="P-TYPE CATION-TRANSPORTING ATPASE"/>
    <property type="match status" value="1"/>
</dbReference>
<dbReference type="Pfam" id="PF00702">
    <property type="entry name" value="Hydrolase"/>
    <property type="match status" value="1"/>
</dbReference>
<dbReference type="InterPro" id="IPR018303">
    <property type="entry name" value="ATPase_P-typ_P_site"/>
</dbReference>
<dbReference type="FunFam" id="3.30.70.100:FF:000005">
    <property type="entry name" value="Copper-exporting P-type ATPase A"/>
    <property type="match status" value="1"/>
</dbReference>
<feature type="transmembrane region" description="Helical" evidence="16">
    <location>
        <begin position="935"/>
        <end position="955"/>
    </location>
</feature>
<reference evidence="18" key="1">
    <citation type="journal article" date="2021" name="bioRxiv">
        <title>Whole Genome Assembly and Annotation of Northern Wild Rice, Zizania palustris L., Supports a Whole Genome Duplication in the Zizania Genus.</title>
        <authorList>
            <person name="Haas M."/>
            <person name="Kono T."/>
            <person name="Macchietto M."/>
            <person name="Millas R."/>
            <person name="McGilp L."/>
            <person name="Shao M."/>
            <person name="Duquette J."/>
            <person name="Hirsch C.N."/>
            <person name="Kimball J."/>
        </authorList>
    </citation>
    <scope>NUCLEOTIDE SEQUENCE</scope>
    <source>
        <tissue evidence="18">Fresh leaf tissue</tissue>
    </source>
</reference>
<evidence type="ECO:0000256" key="7">
    <source>
        <dbReference type="ARBA" id="ARBA00022737"/>
    </source>
</evidence>
<evidence type="ECO:0000313" key="18">
    <source>
        <dbReference type="EMBL" id="KAG8065676.1"/>
    </source>
</evidence>
<dbReference type="SFLD" id="SFLDF00027">
    <property type="entry name" value="p-type_atpase"/>
    <property type="match status" value="1"/>
</dbReference>
<evidence type="ECO:0000256" key="6">
    <source>
        <dbReference type="ARBA" id="ARBA00022723"/>
    </source>
</evidence>
<dbReference type="InterPro" id="IPR017969">
    <property type="entry name" value="Heavy-metal-associated_CS"/>
</dbReference>
<keyword evidence="13" id="KW-0406">Ion transport</keyword>
<keyword evidence="7" id="KW-0677">Repeat</keyword>
<gene>
    <name evidence="18" type="ORF">GUJ93_ZPchr0004g39481</name>
</gene>
<organism evidence="18 19">
    <name type="scientific">Zizania palustris</name>
    <name type="common">Northern wild rice</name>
    <dbReference type="NCBI Taxonomy" id="103762"/>
    <lineage>
        <taxon>Eukaryota</taxon>
        <taxon>Viridiplantae</taxon>
        <taxon>Streptophyta</taxon>
        <taxon>Embryophyta</taxon>
        <taxon>Tracheophyta</taxon>
        <taxon>Spermatophyta</taxon>
        <taxon>Magnoliopsida</taxon>
        <taxon>Liliopsida</taxon>
        <taxon>Poales</taxon>
        <taxon>Poaceae</taxon>
        <taxon>BOP clade</taxon>
        <taxon>Oryzoideae</taxon>
        <taxon>Oryzeae</taxon>
        <taxon>Zizaniinae</taxon>
        <taxon>Zizania</taxon>
    </lineage>
</organism>
<feature type="domain" description="HMA" evidence="17">
    <location>
        <begin position="67"/>
        <end position="133"/>
    </location>
</feature>
<keyword evidence="6 16" id="KW-0479">Metal-binding</keyword>
<keyword evidence="9 16" id="KW-0067">ATP-binding</keyword>
<keyword evidence="10" id="KW-1278">Translocase</keyword>
<keyword evidence="5 16" id="KW-0812">Transmembrane</keyword>
<dbReference type="InterPro" id="IPR027256">
    <property type="entry name" value="P-typ_ATPase_IB"/>
</dbReference>
<keyword evidence="14 16" id="KW-0472">Membrane</keyword>
<keyword evidence="19" id="KW-1185">Reference proteome</keyword>
<dbReference type="GO" id="GO:0016020">
    <property type="term" value="C:membrane"/>
    <property type="evidence" value="ECO:0007669"/>
    <property type="project" value="UniProtKB-SubCell"/>
</dbReference>
<evidence type="ECO:0000256" key="14">
    <source>
        <dbReference type="ARBA" id="ARBA00023136"/>
    </source>
</evidence>
<name>A0A8J5T164_ZIZPA</name>
<feature type="transmembrane region" description="Helical" evidence="16">
    <location>
        <begin position="420"/>
        <end position="438"/>
    </location>
</feature>
<dbReference type="Proteomes" id="UP000729402">
    <property type="component" value="Unassembled WGS sequence"/>
</dbReference>